<organism evidence="6 7">
    <name type="scientific">Prototheca wickerhamii</name>
    <dbReference type="NCBI Taxonomy" id="3111"/>
    <lineage>
        <taxon>Eukaryota</taxon>
        <taxon>Viridiplantae</taxon>
        <taxon>Chlorophyta</taxon>
        <taxon>core chlorophytes</taxon>
        <taxon>Trebouxiophyceae</taxon>
        <taxon>Chlorellales</taxon>
        <taxon>Chlorellaceae</taxon>
        <taxon>Prototheca</taxon>
    </lineage>
</organism>
<dbReference type="GO" id="GO:0005737">
    <property type="term" value="C:cytoplasm"/>
    <property type="evidence" value="ECO:0007669"/>
    <property type="project" value="UniProtKB-SubCell"/>
</dbReference>
<proteinExistence type="predicted"/>
<protein>
    <recommendedName>
        <fullName evidence="5">CDAN1-interacting nuclease 1</fullName>
    </recommendedName>
</protein>
<dbReference type="AlphaFoldDB" id="A0AAD9MKA3"/>
<evidence type="ECO:0000256" key="2">
    <source>
        <dbReference type="ARBA" id="ARBA00004496"/>
    </source>
</evidence>
<dbReference type="Pfam" id="PF14811">
    <property type="entry name" value="TPD"/>
    <property type="match status" value="1"/>
</dbReference>
<evidence type="ECO:0000256" key="3">
    <source>
        <dbReference type="ARBA" id="ARBA00022490"/>
    </source>
</evidence>
<gene>
    <name evidence="6" type="ORF">QBZ16_004592</name>
</gene>
<evidence type="ECO:0000256" key="1">
    <source>
        <dbReference type="ARBA" id="ARBA00004123"/>
    </source>
</evidence>
<dbReference type="Proteomes" id="UP001255856">
    <property type="component" value="Unassembled WGS sequence"/>
</dbReference>
<comment type="caution">
    <text evidence="6">The sequence shown here is derived from an EMBL/GenBank/DDBJ whole genome shotgun (WGS) entry which is preliminary data.</text>
</comment>
<evidence type="ECO:0000313" key="7">
    <source>
        <dbReference type="Proteomes" id="UP001255856"/>
    </source>
</evidence>
<keyword evidence="3" id="KW-0963">Cytoplasm</keyword>
<evidence type="ECO:0000313" key="6">
    <source>
        <dbReference type="EMBL" id="KAK2077745.1"/>
    </source>
</evidence>
<dbReference type="GO" id="GO:0005634">
    <property type="term" value="C:nucleus"/>
    <property type="evidence" value="ECO:0007669"/>
    <property type="project" value="UniProtKB-SubCell"/>
</dbReference>
<evidence type="ECO:0000256" key="5">
    <source>
        <dbReference type="ARBA" id="ARBA00023480"/>
    </source>
</evidence>
<evidence type="ECO:0000256" key="4">
    <source>
        <dbReference type="ARBA" id="ARBA00023242"/>
    </source>
</evidence>
<comment type="subcellular location">
    <subcellularLocation>
        <location evidence="2">Cytoplasm</location>
    </subcellularLocation>
    <subcellularLocation>
        <location evidence="1">Nucleus</location>
    </subcellularLocation>
</comment>
<accession>A0AAD9MKA3</accession>
<keyword evidence="4" id="KW-0539">Nucleus</keyword>
<keyword evidence="7" id="KW-1185">Reference proteome</keyword>
<name>A0AAD9MKA3_PROWI</name>
<sequence length="209" mass="23353">MEAEAYAALVSALRAVPATACPLFRALARTFAVPEDTIKSIYGQEWQYQIKSQHSTLLLKLPALVDRFRKDSVSGPAGDAARAAVGVEHERQLYERLNAAGIAYWPEDVLRDRGFFKTPDALLQVPIAVNGAVVHWIDSKATFGDSLMHRTQLAEQYELYTHRFGRGMVIYWFGFVQGLDKREGVLVTDRFPDASAILQLQSLDLAEEP</sequence>
<dbReference type="PANTHER" id="PTHR31661:SF1">
    <property type="entry name" value="CDAN1-INTERACTING NUCLEASE 1"/>
    <property type="match status" value="1"/>
</dbReference>
<dbReference type="PANTHER" id="PTHR31661">
    <property type="entry name" value="SIMILAR TO CDNA SEQUENCE BC052040"/>
    <property type="match status" value="1"/>
</dbReference>
<dbReference type="EMBL" id="JASFZW010000006">
    <property type="protein sequence ID" value="KAK2077745.1"/>
    <property type="molecule type" value="Genomic_DNA"/>
</dbReference>
<reference evidence="6" key="1">
    <citation type="submission" date="2021-01" db="EMBL/GenBank/DDBJ databases">
        <authorList>
            <person name="Eckstrom K.M.E."/>
        </authorList>
    </citation>
    <scope>NUCLEOTIDE SEQUENCE</scope>
    <source>
        <strain evidence="6">UVCC 0001</strain>
    </source>
</reference>
<dbReference type="InterPro" id="IPR029404">
    <property type="entry name" value="CDIN1"/>
</dbReference>